<accession>A0A2P1JXD0</accession>
<feature type="region of interest" description="Disordered" evidence="1">
    <location>
        <begin position="115"/>
        <end position="142"/>
    </location>
</feature>
<evidence type="ECO:0000313" key="2">
    <source>
        <dbReference type="EMBL" id="AVO25001.1"/>
    </source>
</evidence>
<dbReference type="InterPro" id="IPR057385">
    <property type="entry name" value="Tad4-like"/>
</dbReference>
<evidence type="ECO:0000256" key="1">
    <source>
        <dbReference type="SAM" id="MobiDB-lite"/>
    </source>
</evidence>
<name>A0A2P1JXD0_9CAUD</name>
<dbReference type="EMBL" id="MG962366">
    <property type="protein sequence ID" value="AVO25001.1"/>
    <property type="molecule type" value="Genomic_DNA"/>
</dbReference>
<feature type="compositionally biased region" description="Polar residues" evidence="1">
    <location>
        <begin position="133"/>
        <end position="142"/>
    </location>
</feature>
<keyword evidence="3" id="KW-1185">Reference proteome</keyword>
<dbReference type="KEGG" id="vg:64766315"/>
<dbReference type="Pfam" id="PF25186">
    <property type="entry name" value="Tad4"/>
    <property type="match status" value="1"/>
</dbReference>
<sequence length="142" mass="15635">MQVLESVQAQWSQQVEAFQSNEEGRQFYQYLTFWVDSAERLMAELGRSPYEAMSDALMLVENNVANLDPSAMGQMLLNIVSAWEYGVAYAKDMTPIEMKLVVGAAQYRQALLQEAAESETGRSDSGEHAGQEGVTSSGLSAI</sequence>
<gene>
    <name evidence="2" type="primary">62</name>
    <name evidence="2" type="ORF">SEA_FINCH_62</name>
</gene>
<evidence type="ECO:0000313" key="3">
    <source>
        <dbReference type="Proteomes" id="UP000241290"/>
    </source>
</evidence>
<proteinExistence type="predicted"/>
<dbReference type="GeneID" id="64766315"/>
<reference evidence="3" key="1">
    <citation type="submission" date="2018-02" db="EMBL/GenBank/DDBJ databases">
        <authorList>
            <person name="Cohen D.B."/>
            <person name="Kent A.D."/>
        </authorList>
    </citation>
    <scope>NUCLEOTIDE SEQUENCE [LARGE SCALE GENOMIC DNA]</scope>
</reference>
<dbReference type="Proteomes" id="UP000241290">
    <property type="component" value="Genome"/>
</dbReference>
<feature type="compositionally biased region" description="Basic and acidic residues" evidence="1">
    <location>
        <begin position="119"/>
        <end position="130"/>
    </location>
</feature>
<protein>
    <submittedName>
        <fullName evidence="2">Uncharacterized protein</fullName>
    </submittedName>
</protein>
<organism evidence="2 3">
    <name type="scientific">Rhodococcus phage Finch</name>
    <dbReference type="NCBI Taxonomy" id="2094144"/>
    <lineage>
        <taxon>Viruses</taxon>
        <taxon>Duplodnaviria</taxon>
        <taxon>Heunggongvirae</taxon>
        <taxon>Uroviricota</taxon>
        <taxon>Caudoviricetes</taxon>
        <taxon>Finchvirus</taxon>
        <taxon>Finchvirus finch</taxon>
    </lineage>
</organism>
<dbReference type="RefSeq" id="YP_010059084.1">
    <property type="nucleotide sequence ID" value="NC_054724.1"/>
</dbReference>